<keyword evidence="3" id="KW-1185">Reference proteome</keyword>
<feature type="chain" id="PRO_5035919908" evidence="1">
    <location>
        <begin position="40"/>
        <end position="295"/>
    </location>
</feature>
<protein>
    <submittedName>
        <fullName evidence="2">Uncharacterized protein</fullName>
    </submittedName>
</protein>
<organism evidence="2 3">
    <name type="scientific">Ostreobium quekettii</name>
    <dbReference type="NCBI Taxonomy" id="121088"/>
    <lineage>
        <taxon>Eukaryota</taxon>
        <taxon>Viridiplantae</taxon>
        <taxon>Chlorophyta</taxon>
        <taxon>core chlorophytes</taxon>
        <taxon>Ulvophyceae</taxon>
        <taxon>TCBD clade</taxon>
        <taxon>Bryopsidales</taxon>
        <taxon>Ostreobineae</taxon>
        <taxon>Ostreobiaceae</taxon>
        <taxon>Ostreobium</taxon>
    </lineage>
</organism>
<accession>A0A8S1ITH7</accession>
<reference evidence="2" key="1">
    <citation type="submission" date="2020-12" db="EMBL/GenBank/DDBJ databases">
        <authorList>
            <person name="Iha C."/>
        </authorList>
    </citation>
    <scope>NUCLEOTIDE SEQUENCE</scope>
</reference>
<evidence type="ECO:0000313" key="2">
    <source>
        <dbReference type="EMBL" id="CAD7698059.1"/>
    </source>
</evidence>
<feature type="signal peptide" evidence="1">
    <location>
        <begin position="1"/>
        <end position="39"/>
    </location>
</feature>
<comment type="caution">
    <text evidence="2">The sequence shown here is derived from an EMBL/GenBank/DDBJ whole genome shotgun (WGS) entry which is preliminary data.</text>
</comment>
<evidence type="ECO:0000256" key="1">
    <source>
        <dbReference type="SAM" id="SignalP"/>
    </source>
</evidence>
<keyword evidence="1" id="KW-0732">Signal</keyword>
<name>A0A8S1ITH7_9CHLO</name>
<dbReference type="Proteomes" id="UP000708148">
    <property type="component" value="Unassembled WGS sequence"/>
</dbReference>
<evidence type="ECO:0000313" key="3">
    <source>
        <dbReference type="Proteomes" id="UP000708148"/>
    </source>
</evidence>
<dbReference type="AlphaFoldDB" id="A0A8S1ITH7"/>
<proteinExistence type="predicted"/>
<sequence length="295" mass="33663">MSWLARGAGPQATTATKAHNMKFAAAAVLLLALASVASARPVGLRTLLDAKKEPIYCTGADHAEDECPEHYECAALDKKVCKQVQDCTTDKYGKETCTYKEQCWEYECVEVPKYCEVTYAGEDECVTKYGKDLKCEKLKKKECVYEKECEYVDTDKCKEYEYERKCIEVPTKICLKYNQVQKCEKDRQVCKEYKQERKCEQGKCTKYDAYGGCTAYGQADCKYVDTDKCKVYETVKGKCVYVNGACKEYKKEEKCNDVKKGCKVYEQEEVCKDVEVCWTAKCVEVPKKFGYNAGK</sequence>
<gene>
    <name evidence="2" type="ORF">OSTQU699_LOCUS3420</name>
</gene>
<dbReference type="EMBL" id="CAJHUC010000749">
    <property type="protein sequence ID" value="CAD7698059.1"/>
    <property type="molecule type" value="Genomic_DNA"/>
</dbReference>